<dbReference type="RefSeq" id="WP_324693250.1">
    <property type="nucleotide sequence ID" value="NZ_JAYMYJ010000029.1"/>
</dbReference>
<sequence length="379" mass="39803">MPQYLVSRHYVSDGKNIVDAIQLLFSGTQGEMEIFNPPEYLTTVDGNDKLSAQEVPGSITEFTSVTVYGRETGYVKVPVSVYLVDAASAQEAAEAASFSATSDQSHLSQNAIMWGDITVFTQNTGNEDMPTQTVIDTAAVSNALSNGLTLDSMAAVVTALATAANNADVANKTELQNMITALQPQIDAAMAAADKLENYELGQVEAILQELVSSDGFQTLLQTATVTVDGEAMTLESVLASLLEAPKVASWDFQRDTHGNISGVLANLTDGSIANMSVDKVTVDSGLPTEFDRYTFSQSDWAGKGFAAQFEIDLISRDIDFGGLFGLGAMGFGVDIKKQGNLLFDITGAAAGDAPEVTVPDANNDGVIGNTSGGGSYAV</sequence>
<evidence type="ECO:0000313" key="1">
    <source>
        <dbReference type="EMBL" id="MEB4590021.1"/>
    </source>
</evidence>
<evidence type="ECO:0000313" key="2">
    <source>
        <dbReference type="Proteomes" id="UP001308005"/>
    </source>
</evidence>
<name>A0ABU6CT63_9GAMM</name>
<organism evidence="1 2">
    <name type="scientific">Candidatus Thiothrix phosphatis</name>
    <dbReference type="NCBI Taxonomy" id="3112415"/>
    <lineage>
        <taxon>Bacteria</taxon>
        <taxon>Pseudomonadati</taxon>
        <taxon>Pseudomonadota</taxon>
        <taxon>Gammaproteobacteria</taxon>
        <taxon>Thiotrichales</taxon>
        <taxon>Thiotrichaceae</taxon>
        <taxon>Thiothrix</taxon>
    </lineage>
</organism>
<keyword evidence="2" id="KW-1185">Reference proteome</keyword>
<gene>
    <name evidence="1" type="ORF">VSS37_03425</name>
</gene>
<dbReference type="EMBL" id="JAYMYJ010000029">
    <property type="protein sequence ID" value="MEB4590021.1"/>
    <property type="molecule type" value="Genomic_DNA"/>
</dbReference>
<reference evidence="1 2" key="2">
    <citation type="submission" date="2024-01" db="EMBL/GenBank/DDBJ databases">
        <authorList>
            <person name="Xie X."/>
        </authorList>
    </citation>
    <scope>NUCLEOTIDE SEQUENCE [LARGE SCALE GENOMIC DNA]</scope>
    <source>
        <strain evidence="1">SCUT-1</strain>
    </source>
</reference>
<proteinExistence type="predicted"/>
<comment type="caution">
    <text evidence="1">The sequence shown here is derived from an EMBL/GenBank/DDBJ whole genome shotgun (WGS) entry which is preliminary data.</text>
</comment>
<reference evidence="2" key="1">
    <citation type="submission" date="2023-07" db="EMBL/GenBank/DDBJ databases">
        <title>The carbon used by Thiothrix.</title>
        <authorList>
            <person name="Chen L."/>
        </authorList>
    </citation>
    <scope>NUCLEOTIDE SEQUENCE [LARGE SCALE GENOMIC DNA]</scope>
</reference>
<protein>
    <submittedName>
        <fullName evidence="1">Uncharacterized protein</fullName>
    </submittedName>
</protein>
<accession>A0ABU6CT63</accession>
<dbReference type="Proteomes" id="UP001308005">
    <property type="component" value="Unassembled WGS sequence"/>
</dbReference>